<evidence type="ECO:0000313" key="1">
    <source>
        <dbReference type="EMBL" id="MBP2363802.1"/>
    </source>
</evidence>
<dbReference type="Proteomes" id="UP001519311">
    <property type="component" value="Unassembled WGS sequence"/>
</dbReference>
<dbReference type="RefSeq" id="WP_209471613.1">
    <property type="nucleotide sequence ID" value="NZ_BMWJ01000007.1"/>
</dbReference>
<accession>A0ABS4VIP6</accession>
<protein>
    <recommendedName>
        <fullName evidence="3">DUF1877 family protein</fullName>
    </recommendedName>
</protein>
<dbReference type="EMBL" id="JAGINS010000002">
    <property type="protein sequence ID" value="MBP2363802.1"/>
    <property type="molecule type" value="Genomic_DNA"/>
</dbReference>
<evidence type="ECO:0000313" key="2">
    <source>
        <dbReference type="Proteomes" id="UP001519311"/>
    </source>
</evidence>
<sequence>MSTIVKFFAAPDDASAALAVGGGPGPAYESLSFGNFDVEEAVVDWECLFLGSDFEELLEAGEPRIVAEDDDGSVVVALSERLADALAEAEPSRLHEVATVWAGQQAEDGATIDSGVAGEILASLGSLARGAERSGHGLYCWVA</sequence>
<name>A0ABS4VIP6_9ACTN</name>
<organism evidence="1 2">
    <name type="scientific">Streptomyces clavifer</name>
    <dbReference type="NCBI Taxonomy" id="68188"/>
    <lineage>
        <taxon>Bacteria</taxon>
        <taxon>Bacillati</taxon>
        <taxon>Actinomycetota</taxon>
        <taxon>Actinomycetes</taxon>
        <taxon>Kitasatosporales</taxon>
        <taxon>Streptomycetaceae</taxon>
        <taxon>Streptomyces</taxon>
    </lineage>
</organism>
<reference evidence="1 2" key="1">
    <citation type="submission" date="2021-03" db="EMBL/GenBank/DDBJ databases">
        <title>Sequencing the genomes of 1000 actinobacteria strains.</title>
        <authorList>
            <person name="Klenk H.-P."/>
        </authorList>
    </citation>
    <scope>NUCLEOTIDE SEQUENCE [LARGE SCALE GENOMIC DNA]</scope>
    <source>
        <strain evidence="1 2">DSM 40843</strain>
    </source>
</reference>
<evidence type="ECO:0008006" key="3">
    <source>
        <dbReference type="Google" id="ProtNLM"/>
    </source>
</evidence>
<comment type="caution">
    <text evidence="1">The sequence shown here is derived from an EMBL/GenBank/DDBJ whole genome shotgun (WGS) entry which is preliminary data.</text>
</comment>
<proteinExistence type="predicted"/>
<keyword evidence="2" id="KW-1185">Reference proteome</keyword>
<gene>
    <name evidence="1" type="ORF">JOF59_006294</name>
</gene>